<dbReference type="FunFam" id="3.20.20.70:FF:000094">
    <property type="entry name" value="Imidazole glycerol phosphate synthase hisHF"/>
    <property type="match status" value="1"/>
</dbReference>
<dbReference type="PANTHER" id="PTHR21235">
    <property type="entry name" value="IMIDAZOLE GLYCEROL PHOSPHATE SYNTHASE SUBUNIT HISF/H IGP SYNTHASE SUBUNIT HISF/H"/>
    <property type="match status" value="1"/>
</dbReference>
<keyword evidence="5 12" id="KW-0368">Histidine biosynthesis</keyword>
<evidence type="ECO:0000256" key="3">
    <source>
        <dbReference type="ARBA" id="ARBA00022801"/>
    </source>
</evidence>
<comment type="similarity">
    <text evidence="11">In the C-terminal section; belongs to the HisA/HisF family.</text>
</comment>
<evidence type="ECO:0000313" key="14">
    <source>
        <dbReference type="Proteomes" id="UP000653305"/>
    </source>
</evidence>
<dbReference type="SUPFAM" id="SSF52317">
    <property type="entry name" value="Class I glutamine amidotransferase-like"/>
    <property type="match status" value="1"/>
</dbReference>
<dbReference type="GO" id="GO:0016829">
    <property type="term" value="F:lyase activity"/>
    <property type="evidence" value="ECO:0007669"/>
    <property type="project" value="UniProtKB-KW"/>
</dbReference>
<comment type="pathway">
    <text evidence="1">Amino-acid biosynthesis; L-histidine biosynthesis; L-histidine from 5-phospho-alpha-D-ribose 1-diphosphate: step 5/9.</text>
</comment>
<dbReference type="Gene3D" id="3.20.20.70">
    <property type="entry name" value="Aldolase class I"/>
    <property type="match status" value="1"/>
</dbReference>
<evidence type="ECO:0000256" key="10">
    <source>
        <dbReference type="ARBA" id="ARBA00055946"/>
    </source>
</evidence>
<keyword evidence="2 12" id="KW-0028">Amino-acid biosynthesis</keyword>
<dbReference type="GO" id="GO:0000107">
    <property type="term" value="F:imidazoleglycerol-phosphate synthase activity"/>
    <property type="evidence" value="ECO:0007669"/>
    <property type="project" value="InterPro"/>
</dbReference>
<dbReference type="AlphaFoldDB" id="A0A830B3S7"/>
<comment type="catalytic activity">
    <reaction evidence="9">
        <text>L-glutamine + H2O = L-glutamate + NH4(+)</text>
        <dbReference type="Rhea" id="RHEA:15889"/>
        <dbReference type="ChEBI" id="CHEBI:15377"/>
        <dbReference type="ChEBI" id="CHEBI:28938"/>
        <dbReference type="ChEBI" id="CHEBI:29985"/>
        <dbReference type="ChEBI" id="CHEBI:58359"/>
        <dbReference type="EC" id="3.5.1.2"/>
    </reaction>
</comment>
<dbReference type="InterPro" id="IPR029062">
    <property type="entry name" value="Class_I_gatase-like"/>
</dbReference>
<dbReference type="GO" id="GO:0000105">
    <property type="term" value="P:L-histidine biosynthetic process"/>
    <property type="evidence" value="ECO:0007669"/>
    <property type="project" value="UniProtKB-UniPathway"/>
</dbReference>
<evidence type="ECO:0000256" key="1">
    <source>
        <dbReference type="ARBA" id="ARBA00005091"/>
    </source>
</evidence>
<keyword evidence="7" id="KW-0511">Multifunctional enzyme</keyword>
<name>A0A830B3S7_9LAMI</name>
<keyword evidence="3" id="KW-0378">Hydrolase</keyword>
<evidence type="ECO:0000256" key="12">
    <source>
        <dbReference type="RuleBase" id="RU003657"/>
    </source>
</evidence>
<sequence>MQSNDNKEWVSSTCNYGDEFIASVRRGNVHAVQFHPEKSGEVGLSVLRRFLYPKSELTKVPEQGNASKLAKRVIACLDVRGNDKGDLVVTKGDQYDVRENTEENEVRNLGKPVDLAGQYYKDGADEVSFLNITGFRDFPLGDLPMLQVLRFASENIFVPLTVGGGIRDFTDENGRYYSSLEVASEYFRSGADKVSIGSDAVYAAEEYLKTKVKTGKSSLEQISRVYGNQAVVVSIDPRRVYLKDPNDVEFKSVRVTEPGPNGEEFAWYQCTVKGGREGRPIGAYELAKAVEELGAGEILLNCIDCDGQGKGFDIDLVKLISDAVSIPVIASSGAGSVEHFSEVFWKTNASAALAAGIFHRKEVKF</sequence>
<protein>
    <submittedName>
        <fullName evidence="13">Imidazole glycerol phosphate synthase hishf chloroplastic</fullName>
    </submittedName>
</protein>
<dbReference type="UniPathway" id="UPA00031">
    <property type="reaction ID" value="UER00010"/>
</dbReference>
<evidence type="ECO:0000256" key="2">
    <source>
        <dbReference type="ARBA" id="ARBA00022605"/>
    </source>
</evidence>
<evidence type="ECO:0000256" key="8">
    <source>
        <dbReference type="ARBA" id="ARBA00047838"/>
    </source>
</evidence>
<keyword evidence="14" id="KW-1185">Reference proteome</keyword>
<dbReference type="Gene3D" id="3.40.50.880">
    <property type="match status" value="1"/>
</dbReference>
<comment type="catalytic activity">
    <reaction evidence="8">
        <text>5-[(5-phospho-1-deoxy-D-ribulos-1-ylimino)methylamino]-1-(5-phospho-beta-D-ribosyl)imidazole-4-carboxamide + L-glutamine = D-erythro-1-(imidazol-4-yl)glycerol 3-phosphate + 5-amino-1-(5-phospho-beta-D-ribosyl)imidazole-4-carboxamide + L-glutamate + H(+)</text>
        <dbReference type="Rhea" id="RHEA:24793"/>
        <dbReference type="ChEBI" id="CHEBI:15378"/>
        <dbReference type="ChEBI" id="CHEBI:29985"/>
        <dbReference type="ChEBI" id="CHEBI:58278"/>
        <dbReference type="ChEBI" id="CHEBI:58359"/>
        <dbReference type="ChEBI" id="CHEBI:58475"/>
        <dbReference type="ChEBI" id="CHEBI:58525"/>
        <dbReference type="EC" id="4.3.2.10"/>
    </reaction>
</comment>
<proteinExistence type="inferred from homology"/>
<comment type="similarity">
    <text evidence="12">Belongs to the HisA/HisF family.</text>
</comment>
<dbReference type="InterPro" id="IPR006062">
    <property type="entry name" value="His_biosynth"/>
</dbReference>
<dbReference type="InterPro" id="IPR011060">
    <property type="entry name" value="RibuloseP-bd_barrel"/>
</dbReference>
<evidence type="ECO:0000256" key="4">
    <source>
        <dbReference type="ARBA" id="ARBA00022962"/>
    </source>
</evidence>
<evidence type="ECO:0000313" key="13">
    <source>
        <dbReference type="EMBL" id="GFP79114.1"/>
    </source>
</evidence>
<dbReference type="SUPFAM" id="SSF51366">
    <property type="entry name" value="Ribulose-phoshate binding barrel"/>
    <property type="match status" value="1"/>
</dbReference>
<dbReference type="Pfam" id="PF00977">
    <property type="entry name" value="His_biosynth"/>
    <property type="match status" value="1"/>
</dbReference>
<evidence type="ECO:0000256" key="11">
    <source>
        <dbReference type="ARBA" id="ARBA00061106"/>
    </source>
</evidence>
<dbReference type="InterPro" id="IPR050064">
    <property type="entry name" value="IGPS_HisA/HisF"/>
</dbReference>
<evidence type="ECO:0000256" key="5">
    <source>
        <dbReference type="ARBA" id="ARBA00023102"/>
    </source>
</evidence>
<dbReference type="GO" id="GO:0004359">
    <property type="term" value="F:glutaminase activity"/>
    <property type="evidence" value="ECO:0007669"/>
    <property type="project" value="UniProtKB-EC"/>
</dbReference>
<dbReference type="CDD" id="cd04731">
    <property type="entry name" value="HisF"/>
    <property type="match status" value="1"/>
</dbReference>
<comment type="caution">
    <text evidence="13">The sequence shown here is derived from an EMBL/GenBank/DDBJ whole genome shotgun (WGS) entry which is preliminary data.</text>
</comment>
<reference evidence="13" key="1">
    <citation type="submission" date="2020-07" db="EMBL/GenBank/DDBJ databases">
        <title>Ethylene signaling mediates host invasion by parasitic plants.</title>
        <authorList>
            <person name="Yoshida S."/>
        </authorList>
    </citation>
    <scope>NUCLEOTIDE SEQUENCE</scope>
    <source>
        <strain evidence="13">Okayama</strain>
    </source>
</reference>
<dbReference type="OrthoDB" id="10254903at2759"/>
<dbReference type="PROSITE" id="PS51273">
    <property type="entry name" value="GATASE_TYPE_1"/>
    <property type="match status" value="1"/>
</dbReference>
<dbReference type="EMBL" id="BMAC01000005">
    <property type="protein sequence ID" value="GFP79114.1"/>
    <property type="molecule type" value="Genomic_DNA"/>
</dbReference>
<keyword evidence="6" id="KW-0456">Lyase</keyword>
<comment type="function">
    <text evidence="10">IGPS catalyzes the conversion of PRFAR and glutamine to IGP, AICAR and glutamate. The glutaminase domain produces the ammonia necessary for the cyclase domain to produce IGP and AICAR from PRFAR. The ammonia is channeled to the active site of the cyclase domain.</text>
</comment>
<evidence type="ECO:0000256" key="9">
    <source>
        <dbReference type="ARBA" id="ARBA00049534"/>
    </source>
</evidence>
<dbReference type="Proteomes" id="UP000653305">
    <property type="component" value="Unassembled WGS sequence"/>
</dbReference>
<dbReference type="InterPro" id="IPR013785">
    <property type="entry name" value="Aldolase_TIM"/>
</dbReference>
<evidence type="ECO:0000256" key="6">
    <source>
        <dbReference type="ARBA" id="ARBA00023239"/>
    </source>
</evidence>
<accession>A0A830B3S7</accession>
<evidence type="ECO:0000256" key="7">
    <source>
        <dbReference type="ARBA" id="ARBA00023268"/>
    </source>
</evidence>
<organism evidence="13 14">
    <name type="scientific">Phtheirospermum japonicum</name>
    <dbReference type="NCBI Taxonomy" id="374723"/>
    <lineage>
        <taxon>Eukaryota</taxon>
        <taxon>Viridiplantae</taxon>
        <taxon>Streptophyta</taxon>
        <taxon>Embryophyta</taxon>
        <taxon>Tracheophyta</taxon>
        <taxon>Spermatophyta</taxon>
        <taxon>Magnoliopsida</taxon>
        <taxon>eudicotyledons</taxon>
        <taxon>Gunneridae</taxon>
        <taxon>Pentapetalae</taxon>
        <taxon>asterids</taxon>
        <taxon>lamiids</taxon>
        <taxon>Lamiales</taxon>
        <taxon>Orobanchaceae</taxon>
        <taxon>Orobanchaceae incertae sedis</taxon>
        <taxon>Phtheirospermum</taxon>
    </lineage>
</organism>
<keyword evidence="4" id="KW-0315">Glutamine amidotransferase</keyword>
<gene>
    <name evidence="13" type="ORF">PHJA_000054900</name>
</gene>
<dbReference type="InterPro" id="IPR004651">
    <property type="entry name" value="HisF"/>
</dbReference>
<dbReference type="PANTHER" id="PTHR21235:SF2">
    <property type="entry name" value="IMIDAZOLE GLYCEROL PHOSPHATE SYNTHASE HISHF"/>
    <property type="match status" value="1"/>
</dbReference>